<sequence>MALSLISVRILSNSYHCGRALTSLSLPESCIVLGIVRNNQVIQASAEPIIWYGDYILAVALNSASVPMLSFVLNKKHPIHYSPKECFIKNSTI</sequence>
<dbReference type="PROSITE" id="PS51202">
    <property type="entry name" value="RCK_C"/>
    <property type="match status" value="1"/>
</dbReference>
<dbReference type="RefSeq" id="WP_214439639.1">
    <property type="nucleotide sequence ID" value="NZ_JAECZB010000029.1"/>
</dbReference>
<evidence type="ECO:0000313" key="3">
    <source>
        <dbReference type="Proteomes" id="UP000599391"/>
    </source>
</evidence>
<protein>
    <submittedName>
        <fullName evidence="2">TrkA C-terminal domain-containing protein</fullName>
    </submittedName>
</protein>
<proteinExistence type="predicted"/>
<evidence type="ECO:0000259" key="1">
    <source>
        <dbReference type="PROSITE" id="PS51202"/>
    </source>
</evidence>
<reference evidence="2 3" key="1">
    <citation type="journal article" date="2021" name="Int. J. Syst. Evol. Microbiol.">
        <title>Amazonocrinis nigriterrae gen. nov., sp. nov., Atlanticothrix silvestris gen. nov., sp. nov. and Dendronalium phyllosphericum gen. nov., sp. nov., nostocacean cyanobacteria from Brazilian environments.</title>
        <authorList>
            <person name="Alvarenga D.O."/>
            <person name="Andreote A.P.D."/>
            <person name="Branco L.H.Z."/>
            <person name="Delbaje E."/>
            <person name="Cruz R.B."/>
            <person name="Varani A.M."/>
            <person name="Fiore M.F."/>
        </authorList>
    </citation>
    <scope>NUCLEOTIDE SEQUENCE [LARGE SCALE GENOMIC DNA]</scope>
    <source>
        <strain evidence="2 3">CENA357</strain>
    </source>
</reference>
<dbReference type="InterPro" id="IPR006037">
    <property type="entry name" value="RCK_C"/>
</dbReference>
<dbReference type="AlphaFoldDB" id="A0A8J7HHT4"/>
<accession>A0A8J7HHT4</accession>
<comment type="caution">
    <text evidence="2">The sequence shown here is derived from an EMBL/GenBank/DDBJ whole genome shotgun (WGS) entry which is preliminary data.</text>
</comment>
<dbReference type="EMBL" id="JAECZB010000029">
    <property type="protein sequence ID" value="MBH8553350.1"/>
    <property type="molecule type" value="Genomic_DNA"/>
</dbReference>
<dbReference type="GO" id="GO:0006813">
    <property type="term" value="P:potassium ion transport"/>
    <property type="evidence" value="ECO:0007669"/>
    <property type="project" value="InterPro"/>
</dbReference>
<dbReference type="InterPro" id="IPR036721">
    <property type="entry name" value="RCK_C_sf"/>
</dbReference>
<name>A0A8J7HHT4_9CYAN</name>
<gene>
    <name evidence="2" type="ORF">I8751_13390</name>
</gene>
<dbReference type="SUPFAM" id="SSF116726">
    <property type="entry name" value="TrkA C-terminal domain-like"/>
    <property type="match status" value="1"/>
</dbReference>
<feature type="domain" description="RCK C-terminal" evidence="1">
    <location>
        <begin position="1"/>
        <end position="75"/>
    </location>
</feature>
<evidence type="ECO:0000313" key="2">
    <source>
        <dbReference type="EMBL" id="MBH8553350.1"/>
    </source>
</evidence>
<dbReference type="GO" id="GO:0008324">
    <property type="term" value="F:monoatomic cation transmembrane transporter activity"/>
    <property type="evidence" value="ECO:0007669"/>
    <property type="project" value="InterPro"/>
</dbReference>
<dbReference type="Pfam" id="PF02080">
    <property type="entry name" value="TrkA_C"/>
    <property type="match status" value="1"/>
</dbReference>
<organism evidence="2 3">
    <name type="scientific">Atlanticothrix silvestris CENA357</name>
    <dbReference type="NCBI Taxonomy" id="1725252"/>
    <lineage>
        <taxon>Bacteria</taxon>
        <taxon>Bacillati</taxon>
        <taxon>Cyanobacteriota</taxon>
        <taxon>Cyanophyceae</taxon>
        <taxon>Nostocales</taxon>
        <taxon>Nodulariaceae</taxon>
        <taxon>Atlanticothrix</taxon>
        <taxon>Atlanticothrix silvestris</taxon>
    </lineage>
</organism>
<dbReference type="Gene3D" id="3.30.70.1450">
    <property type="entry name" value="Regulator of K+ conductance, C-terminal domain"/>
    <property type="match status" value="1"/>
</dbReference>
<keyword evidence="3" id="KW-1185">Reference proteome</keyword>
<dbReference type="Proteomes" id="UP000599391">
    <property type="component" value="Unassembled WGS sequence"/>
</dbReference>